<keyword evidence="1" id="KW-1133">Transmembrane helix</keyword>
<keyword evidence="1" id="KW-0472">Membrane</keyword>
<keyword evidence="1" id="KW-0812">Transmembrane</keyword>
<sequence length="177" mass="18682">METRRESQPGLEVAYHDASEISRPGSAELLLNQPIPTPASVSRRSNQRICKMRKRDFRIILSIFVLCILGAVAGGVAGSRYKIFKIDTGTKPSDVAASPNATNTTASTATDTSTASFATAMSGILALDCPDIDGTNKTFSSTSSGSTRNTTTNTITYTFMFHCESDGIASGGDGAEK</sequence>
<gene>
    <name evidence="2" type="ORF">PG999_000318</name>
</gene>
<comment type="caution">
    <text evidence="2">The sequence shown here is derived from an EMBL/GenBank/DDBJ whole genome shotgun (WGS) entry which is preliminary data.</text>
</comment>
<protein>
    <recommendedName>
        <fullName evidence="4">DUF4333 domain-containing protein</fullName>
    </recommendedName>
</protein>
<evidence type="ECO:0008006" key="4">
    <source>
        <dbReference type="Google" id="ProtNLM"/>
    </source>
</evidence>
<dbReference type="EMBL" id="JAQQWP010000001">
    <property type="protein sequence ID" value="KAK8132145.1"/>
    <property type="molecule type" value="Genomic_DNA"/>
</dbReference>
<accession>A0AAW0RB48</accession>
<feature type="transmembrane region" description="Helical" evidence="1">
    <location>
        <begin position="57"/>
        <end position="77"/>
    </location>
</feature>
<evidence type="ECO:0000313" key="3">
    <source>
        <dbReference type="Proteomes" id="UP001392437"/>
    </source>
</evidence>
<proteinExistence type="predicted"/>
<organism evidence="2 3">
    <name type="scientific">Apiospora kogelbergensis</name>
    <dbReference type="NCBI Taxonomy" id="1337665"/>
    <lineage>
        <taxon>Eukaryota</taxon>
        <taxon>Fungi</taxon>
        <taxon>Dikarya</taxon>
        <taxon>Ascomycota</taxon>
        <taxon>Pezizomycotina</taxon>
        <taxon>Sordariomycetes</taxon>
        <taxon>Xylariomycetidae</taxon>
        <taxon>Amphisphaeriales</taxon>
        <taxon>Apiosporaceae</taxon>
        <taxon>Apiospora</taxon>
    </lineage>
</organism>
<dbReference type="AlphaFoldDB" id="A0AAW0RB48"/>
<dbReference type="Proteomes" id="UP001392437">
    <property type="component" value="Unassembled WGS sequence"/>
</dbReference>
<evidence type="ECO:0000256" key="1">
    <source>
        <dbReference type="SAM" id="Phobius"/>
    </source>
</evidence>
<keyword evidence="3" id="KW-1185">Reference proteome</keyword>
<name>A0AAW0RB48_9PEZI</name>
<evidence type="ECO:0000313" key="2">
    <source>
        <dbReference type="EMBL" id="KAK8132145.1"/>
    </source>
</evidence>
<reference evidence="2 3" key="1">
    <citation type="submission" date="2023-01" db="EMBL/GenBank/DDBJ databases">
        <title>Analysis of 21 Apiospora genomes using comparative genomics revels a genus with tremendous synthesis potential of carbohydrate active enzymes and secondary metabolites.</title>
        <authorList>
            <person name="Sorensen T."/>
        </authorList>
    </citation>
    <scope>NUCLEOTIDE SEQUENCE [LARGE SCALE GENOMIC DNA]</scope>
    <source>
        <strain evidence="2 3">CBS 117206</strain>
    </source>
</reference>